<comment type="caution">
    <text evidence="1">The sequence shown here is derived from an EMBL/GenBank/DDBJ whole genome shotgun (WGS) entry which is preliminary data.</text>
</comment>
<organism evidence="1">
    <name type="scientific">marine sediment metagenome</name>
    <dbReference type="NCBI Taxonomy" id="412755"/>
    <lineage>
        <taxon>unclassified sequences</taxon>
        <taxon>metagenomes</taxon>
        <taxon>ecological metagenomes</taxon>
    </lineage>
</organism>
<protein>
    <submittedName>
        <fullName evidence="1">Uncharacterized protein</fullName>
    </submittedName>
</protein>
<gene>
    <name evidence="1" type="ORF">LCGC14_2137120</name>
</gene>
<proteinExistence type="predicted"/>
<dbReference type="AlphaFoldDB" id="A0A0F9GVS3"/>
<dbReference type="EMBL" id="LAZR01026937">
    <property type="protein sequence ID" value="KKL67222.1"/>
    <property type="molecule type" value="Genomic_DNA"/>
</dbReference>
<evidence type="ECO:0000313" key="1">
    <source>
        <dbReference type="EMBL" id="KKL67222.1"/>
    </source>
</evidence>
<name>A0A0F9GVS3_9ZZZZ</name>
<accession>A0A0F9GVS3</accession>
<reference evidence="1" key="1">
    <citation type="journal article" date="2015" name="Nature">
        <title>Complex archaea that bridge the gap between prokaryotes and eukaryotes.</title>
        <authorList>
            <person name="Spang A."/>
            <person name="Saw J.H."/>
            <person name="Jorgensen S.L."/>
            <person name="Zaremba-Niedzwiedzka K."/>
            <person name="Martijn J."/>
            <person name="Lind A.E."/>
            <person name="van Eijk R."/>
            <person name="Schleper C."/>
            <person name="Guy L."/>
            <person name="Ettema T.J."/>
        </authorList>
    </citation>
    <scope>NUCLEOTIDE SEQUENCE</scope>
</reference>
<sequence>MGLSKKELEEEIRAIGESIAAHESQMKLHVYALKVDAFLKELLEKDLKSRK</sequence>